<dbReference type="EMBL" id="LR215037">
    <property type="protein sequence ID" value="VEU75378.1"/>
    <property type="molecule type" value="Genomic_DNA"/>
</dbReference>
<dbReference type="KEGG" id="mmau:NCTC10168_00296"/>
<accession>A0A449B4C0</accession>
<sequence length="1044" mass="122245">MKKRYKLLIGLAVLGAVSGIGWGIHILRQKEEKANDKKIWVPNAGYINELREIPFGLNTIKNETKSSIVLSNIYLPTQSEAIASNLLYKEEQIGTRNISQTGVGNGRLSPRRIGQIVFSRTHPVNNPSQLETNLFLKRLYNNNDTFKTQLNSLIISELRSGILSTKKNLEIKAISNISFENIEFKEQSSQSAEYNINREKDKKVKTYKTFYVRKSTIRVNVNYDFLDVEDNSAYEYFKQKFLENYNQNKSLDDKLKLPTDYQNDTILATPNEDNVYSGFKTNRQMLNDWFDRTFSTNDYHGYSIRWEVSTNNANAFNLFIENSNNKKQYIFKNIEIKWEPSNKLGNLDITKRLIITPSKYVDFKAQSAENPTGLVIDKPTRLQNDKAIGLESDGKTYYLGTWIYNAPVDVAFKALTKENEILEINNIKIDVLNQNFNYTLYDQRANADDNSLININENKEEEKEEIKKNEYIIKLKTFNNINIDKEVKNSYIYKIIVDSKAQSQDYKWYGWNPDKIRSQKDRITQYLQNIDGKKLLDENGNYIPNPKYDPLIDAKTGTKKELVWVDFSQLNFNISEIEFNNVYNQYKNKYQINEADYPKNKMYSYFKTTSLPPLTMNLLHTTKGKITANDKGVIAEASVISKGAVKELLGDTKQYIVYKLNNNEDGRWNADLLDIKTSDYSYFSTPGLYLFTSSANKQISSYKLILIDGRNDESVNNKLFSEIQGELNYVNYLWDTTQGIFFLKYITANYGIDENNVKTLTYEEIIEYWKRYINYLSTITEEIIDIKPYFNIDRLQNKYNSFNDFKSHFNNEYLDNKDKIINDFANFKYSDLVSIRNYEFDDENETLKLIIYVKSADSRFKLTNLELNYKINLATNSANNKITNLFINWNTHNLNDLYSNANDSISFLETLNNEINNNGFKNIIDNSFYNYIELFNPLEIKDNTILKISVKLKDEYRQNYFLANPEFEYNFQYLDEDFEIFNNFNSEKIKLINETDADKIKEKIIKNITDQISLYNENLVLNQHYQITNLDDIATRLSKMKIYN</sequence>
<protein>
    <submittedName>
        <fullName evidence="1">Uncharacterized protein</fullName>
    </submittedName>
</protein>
<organism evidence="1 2">
    <name type="scientific">Mycoplasmopsis maculosa</name>
    <dbReference type="NCBI Taxonomy" id="114885"/>
    <lineage>
        <taxon>Bacteria</taxon>
        <taxon>Bacillati</taxon>
        <taxon>Mycoplasmatota</taxon>
        <taxon>Mycoplasmoidales</taxon>
        <taxon>Metamycoplasmataceae</taxon>
        <taxon>Mycoplasmopsis</taxon>
    </lineage>
</organism>
<keyword evidence="2" id="KW-1185">Reference proteome</keyword>
<gene>
    <name evidence="1" type="ORF">NCTC10168_00296</name>
</gene>
<dbReference type="Proteomes" id="UP000290243">
    <property type="component" value="Chromosome"/>
</dbReference>
<proteinExistence type="predicted"/>
<dbReference type="NCBIfam" id="NF045892">
    <property type="entry name" value="ICE_Mbov_0399"/>
    <property type="match status" value="1"/>
</dbReference>
<name>A0A449B4C0_9BACT</name>
<evidence type="ECO:0000313" key="2">
    <source>
        <dbReference type="Proteomes" id="UP000290243"/>
    </source>
</evidence>
<evidence type="ECO:0000313" key="1">
    <source>
        <dbReference type="EMBL" id="VEU75378.1"/>
    </source>
</evidence>
<reference evidence="1 2" key="1">
    <citation type="submission" date="2019-01" db="EMBL/GenBank/DDBJ databases">
        <authorList>
            <consortium name="Pathogen Informatics"/>
        </authorList>
    </citation>
    <scope>NUCLEOTIDE SEQUENCE [LARGE SCALE GENOMIC DNA]</scope>
    <source>
        <strain evidence="1 2">NCTC10168</strain>
    </source>
</reference>
<dbReference type="AlphaFoldDB" id="A0A449B4C0"/>
<dbReference type="OrthoDB" id="400200at2"/>